<protein>
    <submittedName>
        <fullName evidence="3">Uncharacterized protein</fullName>
    </submittedName>
</protein>
<dbReference type="EMBL" id="CAKKLH010000306">
    <property type="protein sequence ID" value="CAH0110800.1"/>
    <property type="molecule type" value="Genomic_DNA"/>
</dbReference>
<keyword evidence="2" id="KW-0732">Signal</keyword>
<dbReference type="AlphaFoldDB" id="A0A8J2S136"/>
<reference evidence="3" key="1">
    <citation type="submission" date="2021-11" db="EMBL/GenBank/DDBJ databases">
        <authorList>
            <person name="Schell T."/>
        </authorList>
    </citation>
    <scope>NUCLEOTIDE SEQUENCE</scope>
    <source>
        <strain evidence="3">M5</strain>
    </source>
</reference>
<evidence type="ECO:0000256" key="1">
    <source>
        <dbReference type="SAM" id="MobiDB-lite"/>
    </source>
</evidence>
<dbReference type="Proteomes" id="UP000789390">
    <property type="component" value="Unassembled WGS sequence"/>
</dbReference>
<feature type="region of interest" description="Disordered" evidence="1">
    <location>
        <begin position="60"/>
        <end position="215"/>
    </location>
</feature>
<proteinExistence type="predicted"/>
<evidence type="ECO:0000313" key="4">
    <source>
        <dbReference type="Proteomes" id="UP000789390"/>
    </source>
</evidence>
<feature type="compositionally biased region" description="Low complexity" evidence="1">
    <location>
        <begin position="73"/>
        <end position="83"/>
    </location>
</feature>
<feature type="compositionally biased region" description="Pro residues" evidence="1">
    <location>
        <begin position="63"/>
        <end position="72"/>
    </location>
</feature>
<feature type="compositionally biased region" description="Polar residues" evidence="1">
    <location>
        <begin position="181"/>
        <end position="215"/>
    </location>
</feature>
<feature type="signal peptide" evidence="2">
    <location>
        <begin position="1"/>
        <end position="21"/>
    </location>
</feature>
<dbReference type="OrthoDB" id="6377751at2759"/>
<name>A0A8J2S136_9CRUS</name>
<feature type="compositionally biased region" description="Pro residues" evidence="1">
    <location>
        <begin position="84"/>
        <end position="135"/>
    </location>
</feature>
<accession>A0A8J2S136</accession>
<sequence length="215" mass="23375">MKFLKFLVFVLSGVLLATLEARVVNRDRRSFFDAPKIPAFPSVVLVGLVDQPVPTVVGIPQQTPYPAPPPPSYGSQPIPYSPQSYPPYSPPSYPPPSYQPPSYSPPSYAPPSSSPYAPQPPSYMAPPMPYQPPQYMPMYAPAQAPMPIPPQAQQPPASEQPEQSVPVPKEEHSNVDPTAEKISQTQSNDSLSTNLTNESKSDDNSNWEATNSSAL</sequence>
<evidence type="ECO:0000313" key="3">
    <source>
        <dbReference type="EMBL" id="CAH0110800.1"/>
    </source>
</evidence>
<feature type="compositionally biased region" description="Low complexity" evidence="1">
    <location>
        <begin position="154"/>
        <end position="164"/>
    </location>
</feature>
<feature type="compositionally biased region" description="Pro residues" evidence="1">
    <location>
        <begin position="144"/>
        <end position="153"/>
    </location>
</feature>
<keyword evidence="4" id="KW-1185">Reference proteome</keyword>
<comment type="caution">
    <text evidence="3">The sequence shown here is derived from an EMBL/GenBank/DDBJ whole genome shotgun (WGS) entry which is preliminary data.</text>
</comment>
<gene>
    <name evidence="3" type="ORF">DGAL_LOCUS14404</name>
</gene>
<evidence type="ECO:0000256" key="2">
    <source>
        <dbReference type="SAM" id="SignalP"/>
    </source>
</evidence>
<feature type="chain" id="PRO_5035272354" evidence="2">
    <location>
        <begin position="22"/>
        <end position="215"/>
    </location>
</feature>
<organism evidence="3 4">
    <name type="scientific">Daphnia galeata</name>
    <dbReference type="NCBI Taxonomy" id="27404"/>
    <lineage>
        <taxon>Eukaryota</taxon>
        <taxon>Metazoa</taxon>
        <taxon>Ecdysozoa</taxon>
        <taxon>Arthropoda</taxon>
        <taxon>Crustacea</taxon>
        <taxon>Branchiopoda</taxon>
        <taxon>Diplostraca</taxon>
        <taxon>Cladocera</taxon>
        <taxon>Anomopoda</taxon>
        <taxon>Daphniidae</taxon>
        <taxon>Daphnia</taxon>
    </lineage>
</organism>